<gene>
    <name evidence="14" type="ORF">PECUL_23A059777</name>
</gene>
<dbReference type="InterPro" id="IPR011500">
    <property type="entry name" value="GPCR_3_9-Cys_dom"/>
</dbReference>
<dbReference type="FunFam" id="3.40.50.2300:FF:000728">
    <property type="entry name" value="Uncharacterized protein"/>
    <property type="match status" value="1"/>
</dbReference>
<dbReference type="AlphaFoldDB" id="A0AAD1W9I6"/>
<evidence type="ECO:0000256" key="3">
    <source>
        <dbReference type="ARBA" id="ARBA00022692"/>
    </source>
</evidence>
<dbReference type="PRINTS" id="PR01535">
    <property type="entry name" value="VOMERONASL2R"/>
</dbReference>
<evidence type="ECO:0000259" key="13">
    <source>
        <dbReference type="PROSITE" id="PS50259"/>
    </source>
</evidence>
<dbReference type="PROSITE" id="PS50259">
    <property type="entry name" value="G_PROTEIN_RECEP_F3_4"/>
    <property type="match status" value="1"/>
</dbReference>
<evidence type="ECO:0000256" key="2">
    <source>
        <dbReference type="ARBA" id="ARBA00022475"/>
    </source>
</evidence>
<comment type="subcellular location">
    <subcellularLocation>
        <location evidence="1">Cell membrane</location>
        <topology evidence="1">Multi-pass membrane protein</topology>
    </subcellularLocation>
</comment>
<feature type="region of interest" description="Disordered" evidence="11">
    <location>
        <begin position="122"/>
        <end position="153"/>
    </location>
</feature>
<dbReference type="Pfam" id="PF00003">
    <property type="entry name" value="7tm_3"/>
    <property type="match status" value="1"/>
</dbReference>
<organism evidence="14 15">
    <name type="scientific">Pelobates cultripes</name>
    <name type="common">Western spadefoot toad</name>
    <dbReference type="NCBI Taxonomy" id="61616"/>
    <lineage>
        <taxon>Eukaryota</taxon>
        <taxon>Metazoa</taxon>
        <taxon>Chordata</taxon>
        <taxon>Craniata</taxon>
        <taxon>Vertebrata</taxon>
        <taxon>Euteleostomi</taxon>
        <taxon>Amphibia</taxon>
        <taxon>Batrachia</taxon>
        <taxon>Anura</taxon>
        <taxon>Pelobatoidea</taxon>
        <taxon>Pelobatidae</taxon>
        <taxon>Pelobates</taxon>
    </lineage>
</organism>
<keyword evidence="7 12" id="KW-0472">Membrane</keyword>
<dbReference type="Proteomes" id="UP001295444">
    <property type="component" value="Chromosome 06"/>
</dbReference>
<dbReference type="PRINTS" id="PR00248">
    <property type="entry name" value="GPCRMGR"/>
</dbReference>
<feature type="transmembrane region" description="Helical" evidence="12">
    <location>
        <begin position="843"/>
        <end position="866"/>
    </location>
</feature>
<keyword evidence="3 12" id="KW-0812">Transmembrane</keyword>
<evidence type="ECO:0000256" key="1">
    <source>
        <dbReference type="ARBA" id="ARBA00004651"/>
    </source>
</evidence>
<dbReference type="GO" id="GO:0004930">
    <property type="term" value="F:G protein-coupled receptor activity"/>
    <property type="evidence" value="ECO:0007669"/>
    <property type="project" value="UniProtKB-KW"/>
</dbReference>
<evidence type="ECO:0000256" key="8">
    <source>
        <dbReference type="ARBA" id="ARBA00023170"/>
    </source>
</evidence>
<dbReference type="InterPro" id="IPR000337">
    <property type="entry name" value="GPCR_3"/>
</dbReference>
<evidence type="ECO:0000256" key="10">
    <source>
        <dbReference type="ARBA" id="ARBA00023224"/>
    </source>
</evidence>
<feature type="transmembrane region" description="Helical" evidence="12">
    <location>
        <begin position="799"/>
        <end position="817"/>
    </location>
</feature>
<sequence length="994" mass="111739">MITQVRTYSKRSQKTYYHSQRQAYWNVKRQINFPNKKIKDNLHVDLNTPKRKTPTIQKTRPRQKTLSQSNEQRTPDKVVRRKESIRNIGGTMLTPETNVTRREHMKNREQYRRDLNNYRGPEGGFWGYTHHEQTQRKTQQRSPGKGRSTKDGEIEEELTYRRDRQTTKQSGIFNLTNRILIIPQKKLLGRGLKLAPTKKPCLSPQYYRHFLAFIYAIDNINRNPAILPNLTLGYHVHDSCCNVNKATEGVLNILSGLGKTVPNYSCSAHDKLAGFIGDLSSSLSLSIAHILGVYGYPQISYGSTNRLLSGKISYPSFFLTIQDGHIQYSAISYLLVHMGWTWVGIITSDDENGEVESRELKKVMLEHKICIEFTLVVKQQGAIHEQLFDETNHINNIKLELSTAHVIIICGSVSILFFLHLEAINNPLHNKIIIFSTSWSFSTDLGKSPIDAFNGSLIFTIPKRCIPGMQTFLQNVHPFSRPEDVFLEDIWIQFFNCFSKNHQKNEISVKLSNALHNIDLRAPSRWAEVRIAEEPLAAVTNPWRPQYRGDYHHSVLVNRILQHNTSIIKVSNGTYLERLVGKTRSVTASIARKSGKTSCLLTITCLFIPKSRCSESCIPGYRTVLLEGKQACCFNCIKCSEGEISMEKDVDFCQKCPETQWPNENQDMCLPKTFEFLSYETDLIASILSFFSILLSALTTVVLIIFIVFVDTPIVKANNRNLSFVLLVSLSLSFLCTLLFIGRPVDFTCMLRHVSFGIIFTVAVSSVLAKTIIVGIAFKATKPGNMWNKWIGLKTANTIVILCTFVQVFICVSWLAISPPFQDVNMNLLPGTIIIKCNEGSLIAFYCVLGYTGLLAVVSFIVAFLVRMLPDSFNEGQYITFSMLVFCCVWICAIPAYLSTEGKKMVLTEIFAILASTAGLFMCIFFPKCYIIVIKPERNTKKHILGKLAHKEKLGMTTVAMEAGGEGAGGAEGAGEGAGGEGAGGGCARHLRQG</sequence>
<evidence type="ECO:0000256" key="7">
    <source>
        <dbReference type="ARBA" id="ARBA00023136"/>
    </source>
</evidence>
<dbReference type="Gene3D" id="3.40.50.2300">
    <property type="match status" value="2"/>
</dbReference>
<evidence type="ECO:0000313" key="15">
    <source>
        <dbReference type="Proteomes" id="UP001295444"/>
    </source>
</evidence>
<keyword evidence="5 12" id="KW-1133">Transmembrane helix</keyword>
<evidence type="ECO:0000256" key="12">
    <source>
        <dbReference type="SAM" id="Phobius"/>
    </source>
</evidence>
<feature type="region of interest" description="Disordered" evidence="11">
    <location>
        <begin position="967"/>
        <end position="986"/>
    </location>
</feature>
<evidence type="ECO:0000256" key="5">
    <source>
        <dbReference type="ARBA" id="ARBA00022989"/>
    </source>
</evidence>
<accession>A0AAD1W9I6</accession>
<feature type="transmembrane region" description="Helical" evidence="12">
    <location>
        <begin position="754"/>
        <end position="778"/>
    </location>
</feature>
<dbReference type="Pfam" id="PF01094">
    <property type="entry name" value="ANF_receptor"/>
    <property type="match status" value="1"/>
</dbReference>
<dbReference type="Pfam" id="PF07562">
    <property type="entry name" value="NCD3G"/>
    <property type="match status" value="1"/>
</dbReference>
<name>A0AAD1W9I6_PELCU</name>
<dbReference type="GO" id="GO:0005886">
    <property type="term" value="C:plasma membrane"/>
    <property type="evidence" value="ECO:0007669"/>
    <property type="project" value="UniProtKB-SubCell"/>
</dbReference>
<keyword evidence="2" id="KW-1003">Cell membrane</keyword>
<proteinExistence type="predicted"/>
<dbReference type="SUPFAM" id="SSF53822">
    <property type="entry name" value="Periplasmic binding protein-like I"/>
    <property type="match status" value="1"/>
</dbReference>
<evidence type="ECO:0000256" key="9">
    <source>
        <dbReference type="ARBA" id="ARBA00023180"/>
    </source>
</evidence>
<feature type="transmembrane region" description="Helical" evidence="12">
    <location>
        <begin position="910"/>
        <end position="933"/>
    </location>
</feature>
<dbReference type="InterPro" id="IPR017978">
    <property type="entry name" value="GPCR_3_C"/>
</dbReference>
<evidence type="ECO:0000256" key="4">
    <source>
        <dbReference type="ARBA" id="ARBA00022729"/>
    </source>
</evidence>
<keyword evidence="6" id="KW-0297">G-protein coupled receptor</keyword>
<dbReference type="InterPro" id="IPR004073">
    <property type="entry name" value="GPCR_3_vmron_rcpt_2"/>
</dbReference>
<feature type="transmembrane region" description="Helical" evidence="12">
    <location>
        <begin position="722"/>
        <end position="742"/>
    </location>
</feature>
<evidence type="ECO:0000256" key="11">
    <source>
        <dbReference type="SAM" id="MobiDB-lite"/>
    </source>
</evidence>
<dbReference type="InterPro" id="IPR028082">
    <property type="entry name" value="Peripla_BP_I"/>
</dbReference>
<dbReference type="EMBL" id="OW240917">
    <property type="protein sequence ID" value="CAH2299145.1"/>
    <property type="molecule type" value="Genomic_DNA"/>
</dbReference>
<feature type="region of interest" description="Disordered" evidence="11">
    <location>
        <begin position="47"/>
        <end position="78"/>
    </location>
</feature>
<evidence type="ECO:0000256" key="6">
    <source>
        <dbReference type="ARBA" id="ARBA00023040"/>
    </source>
</evidence>
<evidence type="ECO:0000313" key="14">
    <source>
        <dbReference type="EMBL" id="CAH2299145.1"/>
    </source>
</evidence>
<feature type="non-terminal residue" evidence="14">
    <location>
        <position position="994"/>
    </location>
</feature>
<dbReference type="FunFam" id="2.10.50.30:FF:000003">
    <property type="entry name" value="Vomeronasal 2, receptor 120"/>
    <property type="match status" value="1"/>
</dbReference>
<dbReference type="PANTHER" id="PTHR24061:SF599">
    <property type="entry name" value="G-PROTEIN COUPLED RECEPTORS FAMILY 3 PROFILE DOMAIN-CONTAINING PROTEIN"/>
    <property type="match status" value="1"/>
</dbReference>
<dbReference type="Gene3D" id="2.10.50.30">
    <property type="entry name" value="GPCR, family 3, nine cysteines domain"/>
    <property type="match status" value="1"/>
</dbReference>
<dbReference type="FunFam" id="3.40.50.2300:FF:000024">
    <property type="entry name" value="Vomeronasal 2, receptor 73"/>
    <property type="match status" value="1"/>
</dbReference>
<reference evidence="14" key="1">
    <citation type="submission" date="2022-03" db="EMBL/GenBank/DDBJ databases">
        <authorList>
            <person name="Alioto T."/>
            <person name="Alioto T."/>
            <person name="Gomez Garrido J."/>
        </authorList>
    </citation>
    <scope>NUCLEOTIDE SEQUENCE</scope>
</reference>
<feature type="compositionally biased region" description="Basic residues" evidence="11">
    <location>
        <begin position="49"/>
        <end position="63"/>
    </location>
</feature>
<dbReference type="InterPro" id="IPR001828">
    <property type="entry name" value="ANF_lig-bd_rcpt"/>
</dbReference>
<dbReference type="InterPro" id="IPR000068">
    <property type="entry name" value="GPCR_3_Ca_sens_rcpt-rel"/>
</dbReference>
<dbReference type="InterPro" id="IPR038550">
    <property type="entry name" value="GPCR_3_9-Cys_sf"/>
</dbReference>
<keyword evidence="9" id="KW-0325">Glycoprotein</keyword>
<dbReference type="PANTHER" id="PTHR24061">
    <property type="entry name" value="CALCIUM-SENSING RECEPTOR-RELATED"/>
    <property type="match status" value="1"/>
</dbReference>
<protein>
    <submittedName>
        <fullName evidence="14">Vomeronasal type-2 receptor 26-like</fullName>
    </submittedName>
</protein>
<keyword evidence="8 14" id="KW-0675">Receptor</keyword>
<keyword evidence="4" id="KW-0732">Signal</keyword>
<dbReference type="CDD" id="cd15283">
    <property type="entry name" value="7tmC_V2R_pheromone"/>
    <property type="match status" value="1"/>
</dbReference>
<feature type="transmembrane region" description="Helical" evidence="12">
    <location>
        <begin position="683"/>
        <end position="710"/>
    </location>
</feature>
<keyword evidence="10" id="KW-0807">Transducer</keyword>
<feature type="transmembrane region" description="Helical" evidence="12">
    <location>
        <begin position="878"/>
        <end position="898"/>
    </location>
</feature>
<keyword evidence="15" id="KW-1185">Reference proteome</keyword>
<feature type="domain" description="G-protein coupled receptors family 3 profile" evidence="13">
    <location>
        <begin position="684"/>
        <end position="948"/>
    </location>
</feature>